<evidence type="ECO:0000256" key="3">
    <source>
        <dbReference type="ARBA" id="ARBA00022448"/>
    </source>
</evidence>
<feature type="transmembrane region" description="Helical" evidence="10">
    <location>
        <begin position="269"/>
        <end position="290"/>
    </location>
</feature>
<dbReference type="NCBIfam" id="TIGR00836">
    <property type="entry name" value="amt"/>
    <property type="match status" value="1"/>
</dbReference>
<evidence type="ECO:0000313" key="13">
    <source>
        <dbReference type="EMBL" id="MTW05985.1"/>
    </source>
</evidence>
<feature type="transmembrane region" description="Helical" evidence="10">
    <location>
        <begin position="367"/>
        <end position="388"/>
    </location>
</feature>
<feature type="transmembrane region" description="Helical" evidence="10">
    <location>
        <begin position="302"/>
        <end position="323"/>
    </location>
</feature>
<evidence type="ECO:0000313" key="14">
    <source>
        <dbReference type="Proteomes" id="UP000484015"/>
    </source>
</evidence>
<comment type="subcellular location">
    <subcellularLocation>
        <location evidence="1 10">Cell membrane</location>
        <topology evidence="1 10">Multi-pass membrane protein</topology>
    </subcellularLocation>
</comment>
<dbReference type="AlphaFoldDB" id="A0A6L6Q8N6"/>
<dbReference type="InterPro" id="IPR001905">
    <property type="entry name" value="Ammonium_transpt"/>
</dbReference>
<protein>
    <recommendedName>
        <fullName evidence="9 10">Ammonium transporter</fullName>
    </recommendedName>
</protein>
<comment type="caution">
    <text evidence="13">The sequence shown here is derived from an EMBL/GenBank/DDBJ whole genome shotgun (WGS) entry which is preliminary data.</text>
</comment>
<dbReference type="GO" id="GO:0005886">
    <property type="term" value="C:plasma membrane"/>
    <property type="evidence" value="ECO:0007669"/>
    <property type="project" value="UniProtKB-SubCell"/>
</dbReference>
<feature type="transmembrane region" description="Helical" evidence="10">
    <location>
        <begin position="335"/>
        <end position="355"/>
    </location>
</feature>
<dbReference type="InterPro" id="IPR024041">
    <property type="entry name" value="NH4_transpt_AmtB-like_dom"/>
</dbReference>
<feature type="domain" description="Ammonium transporter AmtB-like" evidence="12">
    <location>
        <begin position="89"/>
        <end position="521"/>
    </location>
</feature>
<feature type="transmembrane region" description="Helical" evidence="10">
    <location>
        <begin position="394"/>
        <end position="410"/>
    </location>
</feature>
<reference evidence="13 14" key="1">
    <citation type="submission" date="2019-11" db="EMBL/GenBank/DDBJ databases">
        <title>Type strains purchased from KCTC, JCM and DSMZ.</title>
        <authorList>
            <person name="Lu H."/>
        </authorList>
    </citation>
    <scope>NUCLEOTIDE SEQUENCE [LARGE SCALE GENOMIC DNA]</scope>
    <source>
        <strain evidence="13 14">KCTC 42409</strain>
    </source>
</reference>
<feature type="transmembrane region" description="Helical" evidence="10">
    <location>
        <begin position="122"/>
        <end position="142"/>
    </location>
</feature>
<feature type="transmembrane region" description="Helical" evidence="10">
    <location>
        <begin position="187"/>
        <end position="209"/>
    </location>
</feature>
<evidence type="ECO:0000256" key="7">
    <source>
        <dbReference type="ARBA" id="ARBA00023136"/>
    </source>
</evidence>
<keyword evidence="6 10" id="KW-1133">Transmembrane helix</keyword>
<dbReference type="Pfam" id="PF00909">
    <property type="entry name" value="Ammonium_transp"/>
    <property type="match status" value="1"/>
</dbReference>
<evidence type="ECO:0000256" key="6">
    <source>
        <dbReference type="ARBA" id="ARBA00022989"/>
    </source>
</evidence>
<evidence type="ECO:0000256" key="1">
    <source>
        <dbReference type="ARBA" id="ARBA00004651"/>
    </source>
</evidence>
<keyword evidence="11" id="KW-0732">Signal</keyword>
<gene>
    <name evidence="13" type="primary">amt</name>
    <name evidence="13" type="ORF">GM668_28290</name>
</gene>
<keyword evidence="7 10" id="KW-0472">Membrane</keyword>
<evidence type="ECO:0000256" key="4">
    <source>
        <dbReference type="ARBA" id="ARBA00022475"/>
    </source>
</evidence>
<dbReference type="SUPFAM" id="SSF111352">
    <property type="entry name" value="Ammonium transporter"/>
    <property type="match status" value="1"/>
</dbReference>
<keyword evidence="14" id="KW-1185">Reference proteome</keyword>
<evidence type="ECO:0000256" key="5">
    <source>
        <dbReference type="ARBA" id="ARBA00022692"/>
    </source>
</evidence>
<evidence type="ECO:0000256" key="11">
    <source>
        <dbReference type="SAM" id="SignalP"/>
    </source>
</evidence>
<keyword evidence="5 10" id="KW-0812">Transmembrane</keyword>
<evidence type="ECO:0000256" key="2">
    <source>
        <dbReference type="ARBA" id="ARBA00005887"/>
    </source>
</evidence>
<organism evidence="13 14">
    <name type="scientific">Pseudoduganella ginsengisoli</name>
    <dbReference type="NCBI Taxonomy" id="1462440"/>
    <lineage>
        <taxon>Bacteria</taxon>
        <taxon>Pseudomonadati</taxon>
        <taxon>Pseudomonadota</taxon>
        <taxon>Betaproteobacteria</taxon>
        <taxon>Burkholderiales</taxon>
        <taxon>Oxalobacteraceae</taxon>
        <taxon>Telluria group</taxon>
        <taxon>Pseudoduganella</taxon>
    </lineage>
</organism>
<comment type="similarity">
    <text evidence="2 10">Belongs to the ammonia transporter channel (TC 1.A.11.2) family.</text>
</comment>
<dbReference type="RefSeq" id="WP_155442328.1">
    <property type="nucleotide sequence ID" value="NZ_WNLA01000034.1"/>
</dbReference>
<dbReference type="OrthoDB" id="9814202at2"/>
<dbReference type="InterPro" id="IPR018047">
    <property type="entry name" value="Ammonium_transpt_CS"/>
</dbReference>
<evidence type="ECO:0000259" key="12">
    <source>
        <dbReference type="Pfam" id="PF00909"/>
    </source>
</evidence>
<keyword evidence="8 10" id="KW-0924">Ammonia transport</keyword>
<feature type="signal peptide" evidence="11">
    <location>
        <begin position="1"/>
        <end position="26"/>
    </location>
</feature>
<proteinExistence type="inferred from homology"/>
<feature type="transmembrane region" description="Helical" evidence="10">
    <location>
        <begin position="89"/>
        <end position="110"/>
    </location>
</feature>
<feature type="transmembrane region" description="Helical" evidence="10">
    <location>
        <begin position="216"/>
        <end position="239"/>
    </location>
</feature>
<dbReference type="PANTHER" id="PTHR43029">
    <property type="entry name" value="AMMONIUM TRANSPORTER MEP2"/>
    <property type="match status" value="1"/>
</dbReference>
<dbReference type="PROSITE" id="PS01219">
    <property type="entry name" value="AMMONIUM_TRANSP"/>
    <property type="match status" value="1"/>
</dbReference>
<keyword evidence="4" id="KW-1003">Cell membrane</keyword>
<evidence type="ECO:0000256" key="9">
    <source>
        <dbReference type="ARBA" id="ARBA00050025"/>
    </source>
</evidence>
<evidence type="ECO:0000256" key="10">
    <source>
        <dbReference type="RuleBase" id="RU362002"/>
    </source>
</evidence>
<feature type="chain" id="PRO_5026892626" description="Ammonium transporter" evidence="11">
    <location>
        <begin position="27"/>
        <end position="523"/>
    </location>
</feature>
<dbReference type="Proteomes" id="UP000484015">
    <property type="component" value="Unassembled WGS sequence"/>
</dbReference>
<dbReference type="GO" id="GO:0008519">
    <property type="term" value="F:ammonium channel activity"/>
    <property type="evidence" value="ECO:0007669"/>
    <property type="project" value="InterPro"/>
</dbReference>
<sequence length="523" mass="53387">MKTTITKLLAGAAMLFAFGAALPVHAQDAKPAEAAVASAAASAPAAAPAPEAAAPAAAAPAAAAPAAAAATPADPAAAPAPVANKGDTAWMFVATLLVILMTIPGLALFYGGLVRSKNMLSVLLQVFFIFALIITLWCLYGYSLAFTEGGAFYGKFDRLFLNGIWDPVKASFSTAATFSKGVVIPEFIYVAFQGTFAAITCGLIVGAFAERAKFSAVVAFVVLWFTFSYLPIAHMVWFWTGPDAIKDAATLAAETAKAGYIFQKGALDFAGGTVVHINAAVAGLVGAIIIGKRVGYGRESMAPHSLTMTMVGASLLWVGWFGFNAGSALEAGDVAALAFINTLLATAAATVSWVVGEWMMKGKPSMLGGASGAVAGLVAITPACGFVGPMGALAIGLLAGVVCLWGVNGLKRMIGADDSLDVFGVHGVGGILGALLTGVFASPSLGGQGIFDYVTNKMSADAYSIGAQVTTQATAVGITIVWSAVVSVIAYKLVDIVIGLRVPEEEEREGLDITSHGEQAYHA</sequence>
<dbReference type="InterPro" id="IPR029020">
    <property type="entry name" value="Ammonium/urea_transptr"/>
</dbReference>
<dbReference type="PANTHER" id="PTHR43029:SF10">
    <property type="entry name" value="AMMONIUM TRANSPORTER MEP2"/>
    <property type="match status" value="1"/>
</dbReference>
<keyword evidence="3 10" id="KW-0813">Transport</keyword>
<accession>A0A6L6Q8N6</accession>
<evidence type="ECO:0000256" key="8">
    <source>
        <dbReference type="ARBA" id="ARBA00023177"/>
    </source>
</evidence>
<dbReference type="Gene3D" id="1.10.3430.10">
    <property type="entry name" value="Ammonium transporter AmtB like domains"/>
    <property type="match status" value="1"/>
</dbReference>
<feature type="transmembrane region" description="Helical" evidence="10">
    <location>
        <begin position="422"/>
        <end position="445"/>
    </location>
</feature>
<name>A0A6L6Q8N6_9BURK</name>
<feature type="transmembrane region" description="Helical" evidence="10">
    <location>
        <begin position="465"/>
        <end position="491"/>
    </location>
</feature>
<dbReference type="EMBL" id="WNLA01000034">
    <property type="protein sequence ID" value="MTW05985.1"/>
    <property type="molecule type" value="Genomic_DNA"/>
</dbReference>
<dbReference type="FunFam" id="1.10.3430.10:FF:000007">
    <property type="entry name" value="Ammonium transporter"/>
    <property type="match status" value="1"/>
</dbReference>